<evidence type="ECO:0000256" key="10">
    <source>
        <dbReference type="ARBA" id="ARBA00023326"/>
    </source>
</evidence>
<evidence type="ECO:0000256" key="1">
    <source>
        <dbReference type="ARBA" id="ARBA00000681"/>
    </source>
</evidence>
<evidence type="ECO:0000256" key="9">
    <source>
        <dbReference type="ARBA" id="ARBA00023295"/>
    </source>
</evidence>
<dbReference type="GO" id="GO:0045493">
    <property type="term" value="P:xylan catabolic process"/>
    <property type="evidence" value="ECO:0007669"/>
    <property type="project" value="UniProtKB-UniRule"/>
</dbReference>
<evidence type="ECO:0000256" key="12">
    <source>
        <dbReference type="RuleBase" id="RU362015"/>
    </source>
</evidence>
<dbReference type="PANTHER" id="PTHR46828">
    <property type="entry name" value="ENDO-1,4-BETA-XYLANASE A-RELATED"/>
    <property type="match status" value="1"/>
</dbReference>
<dbReference type="PROSITE" id="PS51761">
    <property type="entry name" value="GH11_3"/>
    <property type="match status" value="1"/>
</dbReference>
<evidence type="ECO:0000256" key="7">
    <source>
        <dbReference type="ARBA" id="ARBA00022801"/>
    </source>
</evidence>
<dbReference type="PROSITE" id="PS00777">
    <property type="entry name" value="GH11_2"/>
    <property type="match status" value="1"/>
</dbReference>
<gene>
    <name evidence="15" type="ORF">B0H64DRAFT_361696</name>
</gene>
<feature type="signal peptide" evidence="13">
    <location>
        <begin position="1"/>
        <end position="16"/>
    </location>
</feature>
<keyword evidence="9 11" id="KW-0326">Glycosidase</keyword>
<evidence type="ECO:0000256" key="6">
    <source>
        <dbReference type="ARBA" id="ARBA00022729"/>
    </source>
</evidence>
<evidence type="ECO:0000256" key="11">
    <source>
        <dbReference type="PROSITE-ProRule" id="PRU01097"/>
    </source>
</evidence>
<protein>
    <recommendedName>
        <fullName evidence="4 11">Endo-1,4-beta-xylanase</fullName>
        <ecNumber evidence="4 11">3.2.1.8</ecNumber>
    </recommendedName>
</protein>
<proteinExistence type="inferred from homology"/>
<evidence type="ECO:0000256" key="8">
    <source>
        <dbReference type="ARBA" id="ARBA00023277"/>
    </source>
</evidence>
<comment type="pathway">
    <text evidence="2 11 12">Glycan degradation; xylan degradation.</text>
</comment>
<evidence type="ECO:0000256" key="3">
    <source>
        <dbReference type="ARBA" id="ARBA00007792"/>
    </source>
</evidence>
<dbReference type="GeneID" id="87838692"/>
<dbReference type="PANTHER" id="PTHR46828:SF2">
    <property type="entry name" value="ENDO-1,4-BETA-XYLANASE A-RELATED"/>
    <property type="match status" value="1"/>
</dbReference>
<dbReference type="InterPro" id="IPR013320">
    <property type="entry name" value="ConA-like_dom_sf"/>
</dbReference>
<feature type="domain" description="GH11" evidence="14">
    <location>
        <begin position="37"/>
        <end position="229"/>
    </location>
</feature>
<evidence type="ECO:0000313" key="15">
    <source>
        <dbReference type="EMBL" id="KAK3294314.1"/>
    </source>
</evidence>
<organism evidence="15 16">
    <name type="scientific">Chaetomium fimeti</name>
    <dbReference type="NCBI Taxonomy" id="1854472"/>
    <lineage>
        <taxon>Eukaryota</taxon>
        <taxon>Fungi</taxon>
        <taxon>Dikarya</taxon>
        <taxon>Ascomycota</taxon>
        <taxon>Pezizomycotina</taxon>
        <taxon>Sordariomycetes</taxon>
        <taxon>Sordariomycetidae</taxon>
        <taxon>Sordariales</taxon>
        <taxon>Chaetomiaceae</taxon>
        <taxon>Chaetomium</taxon>
    </lineage>
</organism>
<dbReference type="SUPFAM" id="SSF49899">
    <property type="entry name" value="Concanavalin A-like lectins/glucanases"/>
    <property type="match status" value="1"/>
</dbReference>
<sequence>MVSSKSLLLAAAGALALPFTSTDGRGGSVSELLTSRAGTPSSEGEHGGFFYSFWTDGGGTVNYENKDDGSYAVSWQNCSNFVGGKGWSPGTPRTINYESDFSTTGNGYLAIYGWMKNPLVEYYIIETLGTYDPTVAGPSFGSYEADGSEYKLTRQLQYPLPTDGLPTPRETLNRVFAVRQGQRVAGSVDVGVHFEAWKAAGLKVGAQHRYQIVATEGYQSSGEAEVTVW</sequence>
<evidence type="ECO:0000259" key="14">
    <source>
        <dbReference type="PROSITE" id="PS51761"/>
    </source>
</evidence>
<keyword evidence="16" id="KW-1185">Reference proteome</keyword>
<dbReference type="InterPro" id="IPR033123">
    <property type="entry name" value="GH11_dom"/>
</dbReference>
<feature type="chain" id="PRO_5042062822" description="Endo-1,4-beta-xylanase" evidence="13">
    <location>
        <begin position="17"/>
        <end position="229"/>
    </location>
</feature>
<dbReference type="GO" id="GO:0031176">
    <property type="term" value="F:endo-1,4-beta-xylanase activity"/>
    <property type="evidence" value="ECO:0007669"/>
    <property type="project" value="UniProtKB-UniRule"/>
</dbReference>
<comment type="similarity">
    <text evidence="3 11 12">Belongs to the glycosyl hydrolase 11 (cellulase G) family.</text>
</comment>
<dbReference type="Gene3D" id="2.60.120.180">
    <property type="match status" value="1"/>
</dbReference>
<evidence type="ECO:0000256" key="4">
    <source>
        <dbReference type="ARBA" id="ARBA00012590"/>
    </source>
</evidence>
<dbReference type="Proteomes" id="UP001278766">
    <property type="component" value="Unassembled WGS sequence"/>
</dbReference>
<feature type="active site" description="Nucleophile" evidence="11">
    <location>
        <position position="121"/>
    </location>
</feature>
<dbReference type="EC" id="3.2.1.8" evidence="4 11"/>
<reference evidence="15" key="1">
    <citation type="journal article" date="2023" name="Mol. Phylogenet. Evol.">
        <title>Genome-scale phylogeny and comparative genomics of the fungal order Sordariales.</title>
        <authorList>
            <person name="Hensen N."/>
            <person name="Bonometti L."/>
            <person name="Westerberg I."/>
            <person name="Brannstrom I.O."/>
            <person name="Guillou S."/>
            <person name="Cros-Aarteil S."/>
            <person name="Calhoun S."/>
            <person name="Haridas S."/>
            <person name="Kuo A."/>
            <person name="Mondo S."/>
            <person name="Pangilinan J."/>
            <person name="Riley R."/>
            <person name="LaButti K."/>
            <person name="Andreopoulos B."/>
            <person name="Lipzen A."/>
            <person name="Chen C."/>
            <person name="Yan M."/>
            <person name="Daum C."/>
            <person name="Ng V."/>
            <person name="Clum A."/>
            <person name="Steindorff A."/>
            <person name="Ohm R.A."/>
            <person name="Martin F."/>
            <person name="Silar P."/>
            <person name="Natvig D.O."/>
            <person name="Lalanne C."/>
            <person name="Gautier V."/>
            <person name="Ament-Velasquez S.L."/>
            <person name="Kruys A."/>
            <person name="Hutchinson M.I."/>
            <person name="Powell A.J."/>
            <person name="Barry K."/>
            <person name="Miller A.N."/>
            <person name="Grigoriev I.V."/>
            <person name="Debuchy R."/>
            <person name="Gladieux P."/>
            <person name="Hiltunen Thoren M."/>
            <person name="Johannesson H."/>
        </authorList>
    </citation>
    <scope>NUCLEOTIDE SEQUENCE</scope>
    <source>
        <strain evidence="15">CBS 168.71</strain>
    </source>
</reference>
<evidence type="ECO:0000256" key="13">
    <source>
        <dbReference type="SAM" id="SignalP"/>
    </source>
</evidence>
<feature type="active site" description="Proton donor" evidence="11">
    <location>
        <position position="216"/>
    </location>
</feature>
<accession>A0AAE0HDJ9</accession>
<dbReference type="AlphaFoldDB" id="A0AAE0HDJ9"/>
<dbReference type="InterPro" id="IPR033119">
    <property type="entry name" value="GH11_AS_2"/>
</dbReference>
<dbReference type="InterPro" id="IPR001137">
    <property type="entry name" value="Glyco_hydro_11"/>
</dbReference>
<keyword evidence="10 11" id="KW-0624">Polysaccharide degradation</keyword>
<name>A0AAE0HDJ9_9PEZI</name>
<dbReference type="RefSeq" id="XP_062657828.1">
    <property type="nucleotide sequence ID" value="XM_062801744.1"/>
</dbReference>
<dbReference type="Pfam" id="PF00457">
    <property type="entry name" value="Glyco_hydro_11"/>
    <property type="match status" value="1"/>
</dbReference>
<keyword evidence="5 11" id="KW-0858">Xylan degradation</keyword>
<keyword evidence="6 13" id="KW-0732">Signal</keyword>
<keyword evidence="7 11" id="KW-0378">Hydrolase</keyword>
<dbReference type="EMBL" id="JAUEPN010000005">
    <property type="protein sequence ID" value="KAK3294314.1"/>
    <property type="molecule type" value="Genomic_DNA"/>
</dbReference>
<comment type="caution">
    <text evidence="15">The sequence shown here is derived from an EMBL/GenBank/DDBJ whole genome shotgun (WGS) entry which is preliminary data.</text>
</comment>
<dbReference type="PRINTS" id="PR00911">
    <property type="entry name" value="GLHYDRLASE11"/>
</dbReference>
<evidence type="ECO:0000313" key="16">
    <source>
        <dbReference type="Proteomes" id="UP001278766"/>
    </source>
</evidence>
<keyword evidence="8 11" id="KW-0119">Carbohydrate metabolism</keyword>
<evidence type="ECO:0000256" key="5">
    <source>
        <dbReference type="ARBA" id="ARBA00022651"/>
    </source>
</evidence>
<comment type="catalytic activity">
    <reaction evidence="1 11 12">
        <text>Endohydrolysis of (1-&gt;4)-beta-D-xylosidic linkages in xylans.</text>
        <dbReference type="EC" id="3.2.1.8"/>
    </reaction>
</comment>
<reference evidence="15" key="2">
    <citation type="submission" date="2023-06" db="EMBL/GenBank/DDBJ databases">
        <authorList>
            <consortium name="Lawrence Berkeley National Laboratory"/>
            <person name="Haridas S."/>
            <person name="Hensen N."/>
            <person name="Bonometti L."/>
            <person name="Westerberg I."/>
            <person name="Brannstrom I.O."/>
            <person name="Guillou S."/>
            <person name="Cros-Aarteil S."/>
            <person name="Calhoun S."/>
            <person name="Kuo A."/>
            <person name="Mondo S."/>
            <person name="Pangilinan J."/>
            <person name="Riley R."/>
            <person name="Labutti K."/>
            <person name="Andreopoulos B."/>
            <person name="Lipzen A."/>
            <person name="Chen C."/>
            <person name="Yanf M."/>
            <person name="Daum C."/>
            <person name="Ng V."/>
            <person name="Clum A."/>
            <person name="Steindorff A."/>
            <person name="Ohm R."/>
            <person name="Martin F."/>
            <person name="Silar P."/>
            <person name="Natvig D."/>
            <person name="Lalanne C."/>
            <person name="Gautier V."/>
            <person name="Ament-Velasquez S.L."/>
            <person name="Kruys A."/>
            <person name="Hutchinson M.I."/>
            <person name="Powell A.J."/>
            <person name="Barry K."/>
            <person name="Miller A.N."/>
            <person name="Grigoriev I.V."/>
            <person name="Debuchy R."/>
            <person name="Gladieux P."/>
            <person name="Thoren M.H."/>
            <person name="Johannesson H."/>
        </authorList>
    </citation>
    <scope>NUCLEOTIDE SEQUENCE</scope>
    <source>
        <strain evidence="15">CBS 168.71</strain>
    </source>
</reference>
<dbReference type="InterPro" id="IPR013319">
    <property type="entry name" value="GH11/12"/>
</dbReference>
<evidence type="ECO:0000256" key="2">
    <source>
        <dbReference type="ARBA" id="ARBA00004851"/>
    </source>
</evidence>